<evidence type="ECO:0000313" key="3">
    <source>
        <dbReference type="EMBL" id="CAA9489288.1"/>
    </source>
</evidence>
<sequence>MLFDLRGRGRRRTVQIIYLGLAIIMGGGLVLLGVGSNQSGGGLLDAFTNGNSAPDTGIFGDRREAAEQRVKANRQDATAWAALARARYQEASAGGGVDPSTGVFTEEGKRQLREADRAWQQYLRLDPPQLDATVAVIMAQVYGPAGLNRPDDAVIAQEIVADRREDVGSYLQLAGYAYAAKQTRKGDLAGDKAIALATKEQKEQIKSQVEGLKSQAAQASAPGAQPGGAAPATPAP</sequence>
<proteinExistence type="predicted"/>
<reference evidence="3" key="1">
    <citation type="submission" date="2020-02" db="EMBL/GenBank/DDBJ databases">
        <authorList>
            <person name="Meier V. D."/>
        </authorList>
    </citation>
    <scope>NUCLEOTIDE SEQUENCE</scope>
    <source>
        <strain evidence="3">AVDCRST_MAG53</strain>
    </source>
</reference>
<feature type="transmembrane region" description="Helical" evidence="2">
    <location>
        <begin position="16"/>
        <end position="35"/>
    </location>
</feature>
<dbReference type="AlphaFoldDB" id="A0A6J4S440"/>
<feature type="region of interest" description="Disordered" evidence="1">
    <location>
        <begin position="206"/>
        <end position="236"/>
    </location>
</feature>
<keyword evidence="2" id="KW-0472">Membrane</keyword>
<gene>
    <name evidence="3" type="ORF">AVDCRST_MAG53-1412</name>
</gene>
<keyword evidence="2" id="KW-1133">Transmembrane helix</keyword>
<evidence type="ECO:0000256" key="1">
    <source>
        <dbReference type="SAM" id="MobiDB-lite"/>
    </source>
</evidence>
<feature type="compositionally biased region" description="Low complexity" evidence="1">
    <location>
        <begin position="215"/>
        <end position="236"/>
    </location>
</feature>
<accession>A0A6J4S440</accession>
<name>A0A6J4S440_9ACTN</name>
<evidence type="ECO:0000256" key="2">
    <source>
        <dbReference type="SAM" id="Phobius"/>
    </source>
</evidence>
<protein>
    <submittedName>
        <fullName evidence="3">Uncharacterized protein</fullName>
    </submittedName>
</protein>
<keyword evidence="2" id="KW-0812">Transmembrane</keyword>
<dbReference type="EMBL" id="CADCVR010000041">
    <property type="protein sequence ID" value="CAA9489288.1"/>
    <property type="molecule type" value="Genomic_DNA"/>
</dbReference>
<organism evidence="3">
    <name type="scientific">uncultured Solirubrobacteraceae bacterium</name>
    <dbReference type="NCBI Taxonomy" id="1162706"/>
    <lineage>
        <taxon>Bacteria</taxon>
        <taxon>Bacillati</taxon>
        <taxon>Actinomycetota</taxon>
        <taxon>Thermoleophilia</taxon>
        <taxon>Solirubrobacterales</taxon>
        <taxon>Solirubrobacteraceae</taxon>
        <taxon>environmental samples</taxon>
    </lineage>
</organism>